<proteinExistence type="predicted"/>
<evidence type="ECO:0000256" key="1">
    <source>
        <dbReference type="SAM" id="Phobius"/>
    </source>
</evidence>
<sequence>MINIYNITAFDIVKWFSVVGLIMYSAFAAVVIRQVMTMNESVKDPLNSIILLVSIAHLILSLLLIVVAIVLL</sequence>
<dbReference type="Proteomes" id="UP000034160">
    <property type="component" value="Unassembled WGS sequence"/>
</dbReference>
<accession>A0A0G1B5E2</accession>
<gene>
    <name evidence="2" type="ORF">UU93_C0005G0061</name>
</gene>
<protein>
    <submittedName>
        <fullName evidence="2">Uncharacterized protein</fullName>
    </submittedName>
</protein>
<dbReference type="Pfam" id="PF18901">
    <property type="entry name" value="DUF5657"/>
    <property type="match status" value="1"/>
</dbReference>
<comment type="caution">
    <text evidence="2">The sequence shown here is derived from an EMBL/GenBank/DDBJ whole genome shotgun (WGS) entry which is preliminary data.</text>
</comment>
<dbReference type="EMBL" id="LCCN01000005">
    <property type="protein sequence ID" value="KKS32753.1"/>
    <property type="molecule type" value="Genomic_DNA"/>
</dbReference>
<feature type="transmembrane region" description="Helical" evidence="1">
    <location>
        <begin position="12"/>
        <end position="36"/>
    </location>
</feature>
<dbReference type="STRING" id="1618356.UU93_C0005G0061"/>
<keyword evidence="1" id="KW-1133">Transmembrane helix</keyword>
<name>A0A0G1B5E2_9BACT</name>
<feature type="transmembrane region" description="Helical" evidence="1">
    <location>
        <begin position="48"/>
        <end position="71"/>
    </location>
</feature>
<dbReference type="InterPro" id="IPR043716">
    <property type="entry name" value="DUF5657"/>
</dbReference>
<keyword evidence="1" id="KW-0812">Transmembrane</keyword>
<evidence type="ECO:0000313" key="2">
    <source>
        <dbReference type="EMBL" id="KKS32753.1"/>
    </source>
</evidence>
<evidence type="ECO:0000313" key="3">
    <source>
        <dbReference type="Proteomes" id="UP000034160"/>
    </source>
</evidence>
<keyword evidence="1" id="KW-0472">Membrane</keyword>
<reference evidence="2 3" key="1">
    <citation type="journal article" date="2015" name="Nature">
        <title>rRNA introns, odd ribosomes, and small enigmatic genomes across a large radiation of phyla.</title>
        <authorList>
            <person name="Brown C.T."/>
            <person name="Hug L.A."/>
            <person name="Thomas B.C."/>
            <person name="Sharon I."/>
            <person name="Castelle C.J."/>
            <person name="Singh A."/>
            <person name="Wilkins M.J."/>
            <person name="Williams K.H."/>
            <person name="Banfield J.F."/>
        </authorList>
    </citation>
    <scope>NUCLEOTIDE SEQUENCE [LARGE SCALE GENOMIC DNA]</scope>
</reference>
<dbReference type="AlphaFoldDB" id="A0A0G1B5E2"/>
<organism evidence="2 3">
    <name type="scientific">Candidatus Amesbacteria bacterium GW2011_GWA2_42_12</name>
    <dbReference type="NCBI Taxonomy" id="1618356"/>
    <lineage>
        <taxon>Bacteria</taxon>
        <taxon>Candidatus Amesiibacteriota</taxon>
    </lineage>
</organism>